<evidence type="ECO:0000256" key="4">
    <source>
        <dbReference type="ARBA" id="ARBA00058905"/>
    </source>
</evidence>
<dbReference type="PANTHER" id="PTHR42715:SF10">
    <property type="entry name" value="BETA-GLUCOSIDASE"/>
    <property type="match status" value="1"/>
</dbReference>
<dbReference type="Gene3D" id="3.40.50.1700">
    <property type="entry name" value="Glycoside hydrolase family 3 C-terminal domain"/>
    <property type="match status" value="1"/>
</dbReference>
<dbReference type="InterPro" id="IPR036962">
    <property type="entry name" value="Glyco_hydro_3_N_sf"/>
</dbReference>
<dbReference type="InterPro" id="IPR026891">
    <property type="entry name" value="Fn3-like"/>
</dbReference>
<dbReference type="Pfam" id="PF01915">
    <property type="entry name" value="Glyco_hydro_3_C"/>
    <property type="match status" value="1"/>
</dbReference>
<dbReference type="Gene3D" id="3.20.20.300">
    <property type="entry name" value="Glycoside hydrolase, family 3, N-terminal domain"/>
    <property type="match status" value="1"/>
</dbReference>
<dbReference type="EMBL" id="RQYT01000002">
    <property type="protein sequence ID" value="RRD51157.1"/>
    <property type="molecule type" value="Genomic_DNA"/>
</dbReference>
<dbReference type="Pfam" id="PF00933">
    <property type="entry name" value="Glyco_hydro_3"/>
    <property type="match status" value="1"/>
</dbReference>
<dbReference type="SUPFAM" id="SSF52279">
    <property type="entry name" value="Beta-D-glucan exohydrolase, C-terminal domain"/>
    <property type="match status" value="1"/>
</dbReference>
<dbReference type="Proteomes" id="UP000280935">
    <property type="component" value="Unassembled WGS sequence"/>
</dbReference>
<dbReference type="SUPFAM" id="SSF51445">
    <property type="entry name" value="(Trans)glycosidases"/>
    <property type="match status" value="1"/>
</dbReference>
<sequence length="763" mass="82568">MFLHQAGVVFNDDAIPQLLTRLTLEEKCSLLSGSDFWHTEPIERLEIPALMLTDGPHGVRKQSQTSEGLDVGNSMPATCFPTAAGLASTWDPHLVAEIGHALGRECRALGVHVLLGPGVNIKRTPLCGRNFEYFSEDPLLAGELAACLVRGVQAEGVGTSVKHFAANNQETDRMRISVEVDERTLREIYLAPFERVVTAANPATLMCSYNRINGAYCSENPWLLTRVLRDEWGFDGLVMTDWGAVNDRVAGVRGGLDLEMPSSRGVNDRLVAEAVRRGDLSEEELDRAVARVLRLVARQHRPTDESAPDLEAHHELACRAAAASAVLLKNDAETLPLSGLEDVVVIGELARTPRYQGAGSSQVSPTRLVSILDALRRRAEVPFEPGYVLADSPTAESNDEVLRRAAVAAARGRTVLMVLGLPSADESEGYDRSHIDLPASHIRLLREVAEVAGRTVVLLANGSAVATAPWQDSADAILELWLGGQGGGEGAARLITGEVSPSGRLAETIPVRVDQFPAQLNFPGENGVVRYGEGLFIGYRGLDALGAHPSFPFGHGLTYTRFSYSDLVVEAAEVTPELPLAAPVLQVAVTVTNCGDRDGVAVPQLYLGHPCSAFARPVRELRGFSRIALCPGESNRVTITVDRRSMSLWHTPSHDWQVEPGPVTVEIGESSADIRLRATATITAPSLRPALTHWSTLRQWRADPVAWPMMREALGEFGELMDGPGEINPEAFFLLDLPACKAALMFNKPTLTQLDHLVARFGG</sequence>
<dbReference type="InterPro" id="IPR002772">
    <property type="entry name" value="Glyco_hydro_3_C"/>
</dbReference>
<dbReference type="GO" id="GO:0005975">
    <property type="term" value="P:carbohydrate metabolic process"/>
    <property type="evidence" value="ECO:0007669"/>
    <property type="project" value="InterPro"/>
</dbReference>
<dbReference type="PANTHER" id="PTHR42715">
    <property type="entry name" value="BETA-GLUCOSIDASE"/>
    <property type="match status" value="1"/>
</dbReference>
<dbReference type="FunFam" id="2.60.40.10:FF:000495">
    <property type="entry name" value="Periplasmic beta-glucosidase"/>
    <property type="match status" value="1"/>
</dbReference>
<dbReference type="Pfam" id="PF14310">
    <property type="entry name" value="Fn3-like"/>
    <property type="match status" value="1"/>
</dbReference>
<dbReference type="InterPro" id="IPR001764">
    <property type="entry name" value="Glyco_hydro_3_N"/>
</dbReference>
<proteinExistence type="inferred from homology"/>
<evidence type="ECO:0000256" key="3">
    <source>
        <dbReference type="ARBA" id="ARBA00023277"/>
    </source>
</evidence>
<evidence type="ECO:0000313" key="9">
    <source>
        <dbReference type="Proteomes" id="UP000280935"/>
    </source>
</evidence>
<dbReference type="InterPro" id="IPR019800">
    <property type="entry name" value="Glyco_hydro_3_AS"/>
</dbReference>
<keyword evidence="2 6" id="KW-0378">Hydrolase</keyword>
<dbReference type="Gene3D" id="2.60.40.10">
    <property type="entry name" value="Immunoglobulins"/>
    <property type="match status" value="1"/>
</dbReference>
<comment type="similarity">
    <text evidence="1 6">Belongs to the glycosyl hydrolase 3 family.</text>
</comment>
<keyword evidence="3" id="KW-0119">Carbohydrate metabolism</keyword>
<dbReference type="AlphaFoldDB" id="A0A3P1WZN5"/>
<evidence type="ECO:0000313" key="8">
    <source>
        <dbReference type="EMBL" id="RRD51157.1"/>
    </source>
</evidence>
<dbReference type="InterPro" id="IPR013783">
    <property type="entry name" value="Ig-like_fold"/>
</dbReference>
<evidence type="ECO:0000256" key="5">
    <source>
        <dbReference type="ARBA" id="ARBA00074219"/>
    </source>
</evidence>
<comment type="caution">
    <text evidence="8">The sequence shown here is derived from an EMBL/GenBank/DDBJ whole genome shotgun (WGS) entry which is preliminary data.</text>
</comment>
<accession>A0A3P1WZN5</accession>
<dbReference type="PRINTS" id="PR00133">
    <property type="entry name" value="GLHYDRLASE3"/>
</dbReference>
<reference evidence="8 9" key="1">
    <citation type="submission" date="2018-11" db="EMBL/GenBank/DDBJ databases">
        <title>Genomes From Bacteria Associated with the Canine Oral Cavity: a Test Case for Automated Genome-Based Taxonomic Assignment.</title>
        <authorList>
            <person name="Coil D.A."/>
            <person name="Jospin G."/>
            <person name="Darling A.E."/>
            <person name="Wallis C."/>
            <person name="Davis I.J."/>
            <person name="Harris S."/>
            <person name="Eisen J.A."/>
            <person name="Holcombe L.J."/>
            <person name="O'Flynn C."/>
        </authorList>
    </citation>
    <scope>NUCLEOTIDE SEQUENCE [LARGE SCALE GENOMIC DNA]</scope>
    <source>
        <strain evidence="8 9">OH2822_COT-296</strain>
    </source>
</reference>
<organism evidence="8 9">
    <name type="scientific">Arachnia propionica</name>
    <dbReference type="NCBI Taxonomy" id="1750"/>
    <lineage>
        <taxon>Bacteria</taxon>
        <taxon>Bacillati</taxon>
        <taxon>Actinomycetota</taxon>
        <taxon>Actinomycetes</taxon>
        <taxon>Propionibacteriales</taxon>
        <taxon>Propionibacteriaceae</taxon>
        <taxon>Arachnia</taxon>
    </lineage>
</organism>
<dbReference type="OrthoDB" id="9803863at2"/>
<evidence type="ECO:0000256" key="2">
    <source>
        <dbReference type="ARBA" id="ARBA00022801"/>
    </source>
</evidence>
<dbReference type="InterPro" id="IPR017853">
    <property type="entry name" value="GH"/>
</dbReference>
<dbReference type="SMART" id="SM01217">
    <property type="entry name" value="Fn3_like"/>
    <property type="match status" value="1"/>
</dbReference>
<dbReference type="GO" id="GO:0008422">
    <property type="term" value="F:beta-glucosidase activity"/>
    <property type="evidence" value="ECO:0007669"/>
    <property type="project" value="UniProtKB-ARBA"/>
</dbReference>
<dbReference type="InterPro" id="IPR036881">
    <property type="entry name" value="Glyco_hydro_3_C_sf"/>
</dbReference>
<keyword evidence="6" id="KW-0326">Glycosidase</keyword>
<dbReference type="PROSITE" id="PS00775">
    <property type="entry name" value="GLYCOSYL_HYDROL_F3"/>
    <property type="match status" value="1"/>
</dbReference>
<evidence type="ECO:0000256" key="6">
    <source>
        <dbReference type="RuleBase" id="RU361161"/>
    </source>
</evidence>
<feature type="domain" description="Fibronectin type III-like" evidence="7">
    <location>
        <begin position="601"/>
        <end position="671"/>
    </location>
</feature>
<dbReference type="InterPro" id="IPR050288">
    <property type="entry name" value="Cellulose_deg_GH3"/>
</dbReference>
<name>A0A3P1WZN5_9ACTN</name>
<gene>
    <name evidence="8" type="ORF">EII35_01800</name>
</gene>
<evidence type="ECO:0000259" key="7">
    <source>
        <dbReference type="SMART" id="SM01217"/>
    </source>
</evidence>
<comment type="function">
    <text evidence="4">Catalyzes the hydrolysis of a non-reducing terminal alpha-L-arabinopyranosidic linkage in ginsenoside Rb2 (alpha-L-arabinopyranosyl-(1-&gt;6)-alpha-D-glucopyranosyl) to release alpha-D-glucopyranosyl (Rd). It is not able to hydrolyze alpha-L-arabinofuranosyl-(1-&gt;6)-alpha-D-glucopyranosyl (Rc).</text>
</comment>
<protein>
    <recommendedName>
        <fullName evidence="5">Exo-alpha-(1-&gt;6)-L-arabinopyranosidase</fullName>
    </recommendedName>
</protein>
<evidence type="ECO:0000256" key="1">
    <source>
        <dbReference type="ARBA" id="ARBA00005336"/>
    </source>
</evidence>